<name>A0A978V017_ZIZJJ</name>
<proteinExistence type="predicted"/>
<sequence length="194" mass="22034">MEIYITYSGRLISIAEGSDDIHGPMRIKQLLCFRIFKSIEIGRNTLIKFVVSDIPFIDKSVSRIVESFKSCDGLLWNFQLRYVLFEESTVNEILKMHSIVSSHDNDIVWMGSKNGSLHVSLSIRLLVESKEVREYVSMFDRWVSPPFKVIELNSDASIKDGLATLGFVVRNSQGEILGFGVSCINLYIVEVAEF</sequence>
<evidence type="ECO:0000313" key="1">
    <source>
        <dbReference type="EMBL" id="KAH7520583.1"/>
    </source>
</evidence>
<protein>
    <submittedName>
        <fullName evidence="1">Uncharacterized protein</fullName>
    </submittedName>
</protein>
<dbReference type="AlphaFoldDB" id="A0A978V017"/>
<dbReference type="EMBL" id="JAEACU010000008">
    <property type="protein sequence ID" value="KAH7520583.1"/>
    <property type="molecule type" value="Genomic_DNA"/>
</dbReference>
<reference evidence="1" key="1">
    <citation type="journal article" date="2021" name="Front. Plant Sci.">
        <title>Chromosome-Scale Genome Assembly for Chinese Sour Jujube and Insights Into Its Genome Evolution and Domestication Signature.</title>
        <authorList>
            <person name="Shen L.-Y."/>
            <person name="Luo H."/>
            <person name="Wang X.-L."/>
            <person name="Wang X.-M."/>
            <person name="Qiu X.-J."/>
            <person name="Liu H."/>
            <person name="Zhou S.-S."/>
            <person name="Jia K.-H."/>
            <person name="Nie S."/>
            <person name="Bao Y.-T."/>
            <person name="Zhang R.-G."/>
            <person name="Yun Q.-Z."/>
            <person name="Chai Y.-H."/>
            <person name="Lu J.-Y."/>
            <person name="Li Y."/>
            <person name="Zhao S.-W."/>
            <person name="Mao J.-F."/>
            <person name="Jia S.-G."/>
            <person name="Mao Y.-M."/>
        </authorList>
    </citation>
    <scope>NUCLEOTIDE SEQUENCE</scope>
    <source>
        <strain evidence="1">AT0</strain>
        <tissue evidence="1">Leaf</tissue>
    </source>
</reference>
<organism evidence="1 2">
    <name type="scientific">Ziziphus jujuba var. spinosa</name>
    <dbReference type="NCBI Taxonomy" id="714518"/>
    <lineage>
        <taxon>Eukaryota</taxon>
        <taxon>Viridiplantae</taxon>
        <taxon>Streptophyta</taxon>
        <taxon>Embryophyta</taxon>
        <taxon>Tracheophyta</taxon>
        <taxon>Spermatophyta</taxon>
        <taxon>Magnoliopsida</taxon>
        <taxon>eudicotyledons</taxon>
        <taxon>Gunneridae</taxon>
        <taxon>Pentapetalae</taxon>
        <taxon>rosids</taxon>
        <taxon>fabids</taxon>
        <taxon>Rosales</taxon>
        <taxon>Rhamnaceae</taxon>
        <taxon>Paliureae</taxon>
        <taxon>Ziziphus</taxon>
    </lineage>
</organism>
<comment type="caution">
    <text evidence="1">The sequence shown here is derived from an EMBL/GenBank/DDBJ whole genome shotgun (WGS) entry which is preliminary data.</text>
</comment>
<evidence type="ECO:0000313" key="2">
    <source>
        <dbReference type="Proteomes" id="UP000813462"/>
    </source>
</evidence>
<dbReference type="Proteomes" id="UP000813462">
    <property type="component" value="Unassembled WGS sequence"/>
</dbReference>
<gene>
    <name evidence="1" type="ORF">FEM48_Zijuj08G0160500</name>
</gene>
<accession>A0A978V017</accession>